<reference evidence="2" key="2">
    <citation type="journal article" date="2018" name="Sci. Data">
        <title>The draft genome sequence of cork oak.</title>
        <authorList>
            <person name="Ramos A.M."/>
            <person name="Usie A."/>
            <person name="Barbosa P."/>
            <person name="Barros P.M."/>
            <person name="Capote T."/>
            <person name="Chaves I."/>
            <person name="Simoes F."/>
            <person name="Abreu I."/>
            <person name="Carrasquinho I."/>
            <person name="Faro C."/>
            <person name="Guimaraes J.B."/>
            <person name="Mendonca D."/>
            <person name="Nobrega F."/>
            <person name="Rodrigues L."/>
            <person name="Saibo N.J.M."/>
            <person name="Varela M.C."/>
            <person name="Egas C."/>
            <person name="Matos J."/>
            <person name="Miguel C.M."/>
            <person name="Oliveira M.M."/>
            <person name="Ricardo C.P."/>
            <person name="Goncalves S."/>
        </authorList>
    </citation>
    <scope>NUCLEOTIDE SEQUENCE [LARGE SCALE GENOMIC DNA]</scope>
    <source>
        <strain evidence="2">HL8</strain>
    </source>
</reference>
<organism evidence="2">
    <name type="scientific">Quercus suber</name>
    <name type="common">Cork oak</name>
    <dbReference type="NCBI Taxonomy" id="58331"/>
    <lineage>
        <taxon>Eukaryota</taxon>
        <taxon>Viridiplantae</taxon>
        <taxon>Streptophyta</taxon>
        <taxon>Embryophyta</taxon>
        <taxon>Tracheophyta</taxon>
        <taxon>Spermatophyta</taxon>
        <taxon>Magnoliopsida</taxon>
        <taxon>eudicotyledons</taxon>
        <taxon>Gunneridae</taxon>
        <taxon>Pentapetalae</taxon>
        <taxon>rosids</taxon>
        <taxon>fabids</taxon>
        <taxon>Fagales</taxon>
        <taxon>Fagaceae</taxon>
        <taxon>Quercus</taxon>
    </lineage>
</organism>
<protein>
    <submittedName>
        <fullName evidence="2">Uncharacterized protein</fullName>
    </submittedName>
</protein>
<dbReference type="AlphaFoldDB" id="A0AAW0M553"/>
<reference evidence="2" key="3">
    <citation type="submission" date="2023-07" db="EMBL/GenBank/DDBJ databases">
        <title>An improved reference 1 genome and first organelle genomes of Quercus suber.</title>
        <authorList>
            <consortium name="Genosuber Consortium"/>
            <person name="Usie A."/>
            <person name="Serra O."/>
            <person name="Barros P."/>
        </authorList>
    </citation>
    <scope>NUCLEOTIDE SEQUENCE</scope>
    <source>
        <strain evidence="2">HL8</strain>
        <tissue evidence="2">Leaves</tissue>
    </source>
</reference>
<feature type="signal peptide" evidence="1">
    <location>
        <begin position="1"/>
        <end position="29"/>
    </location>
</feature>
<evidence type="ECO:0000313" key="2">
    <source>
        <dbReference type="EMBL" id="KAK7858194.1"/>
    </source>
</evidence>
<feature type="chain" id="PRO_5043732280" evidence="1">
    <location>
        <begin position="30"/>
        <end position="72"/>
    </location>
</feature>
<name>A0AAW0M553_QUESU</name>
<evidence type="ECO:0000256" key="1">
    <source>
        <dbReference type="SAM" id="SignalP"/>
    </source>
</evidence>
<keyword evidence="1" id="KW-0732">Signal</keyword>
<proteinExistence type="predicted"/>
<accession>A0AAW0M553</accession>
<reference evidence="2" key="1">
    <citation type="submission" date="2017-12" db="EMBL/GenBank/DDBJ databases">
        <authorList>
            <person name="Barbosa P."/>
            <person name="Usie A."/>
            <person name="Ramos A.M."/>
        </authorList>
    </citation>
    <scope>NUCLEOTIDE SEQUENCE</scope>
    <source>
        <strain evidence="2">HL8</strain>
        <tissue evidence="2">Leaves</tissue>
    </source>
</reference>
<sequence length="72" mass="8066">MAAPTIRCLALTVLTVIVLWDSNIHEVIGFHLWEIERMLLESTPLSMKCIAAKNKIYAIIGTIPLNVSFLID</sequence>
<comment type="caution">
    <text evidence="2">The sequence shown here is derived from an EMBL/GenBank/DDBJ whole genome shotgun (WGS) entry which is preliminary data.</text>
</comment>
<dbReference type="EMBL" id="PKMF04000021">
    <property type="protein sequence ID" value="KAK7858194.1"/>
    <property type="molecule type" value="Genomic_DNA"/>
</dbReference>
<gene>
    <name evidence="2" type="ORF">CFP56_013847</name>
</gene>